<dbReference type="Pfam" id="PF00022">
    <property type="entry name" value="Actin"/>
    <property type="match status" value="1"/>
</dbReference>
<keyword evidence="3" id="KW-1185">Reference proteome</keyword>
<dbReference type="OrthoDB" id="337660at2759"/>
<reference evidence="2" key="1">
    <citation type="journal article" date="2021" name="Open Biol.">
        <title>Shared evolutionary footprints suggest mitochondrial oxidative damage underlies multiple complex I losses in fungi.</title>
        <authorList>
            <person name="Schikora-Tamarit M.A."/>
            <person name="Marcet-Houben M."/>
            <person name="Nosek J."/>
            <person name="Gabaldon T."/>
        </authorList>
    </citation>
    <scope>NUCLEOTIDE SEQUENCE</scope>
    <source>
        <strain evidence="2">CBS6341</strain>
    </source>
</reference>
<organism evidence="2 3">
    <name type="scientific">Wickerhamomyces mucosus</name>
    <dbReference type="NCBI Taxonomy" id="1378264"/>
    <lineage>
        <taxon>Eukaryota</taxon>
        <taxon>Fungi</taxon>
        <taxon>Dikarya</taxon>
        <taxon>Ascomycota</taxon>
        <taxon>Saccharomycotina</taxon>
        <taxon>Saccharomycetes</taxon>
        <taxon>Phaffomycetales</taxon>
        <taxon>Wickerhamomycetaceae</taxon>
        <taxon>Wickerhamomyces</taxon>
    </lineage>
</organism>
<dbReference type="InterPro" id="IPR043129">
    <property type="entry name" value="ATPase_NBD"/>
</dbReference>
<comment type="similarity">
    <text evidence="1">Belongs to the actin family.</text>
</comment>
<dbReference type="SMART" id="SM00268">
    <property type="entry name" value="ACTIN"/>
    <property type="match status" value="1"/>
</dbReference>
<protein>
    <submittedName>
        <fullName evidence="2">Uncharacterized protein</fullName>
    </submittedName>
</protein>
<gene>
    <name evidence="2" type="ORF">WICMUC_005757</name>
</gene>
<sequence>MSNWQYYPVILQIGSRTIKAGFAGDATPIVHISTNSYDLEDSQIKNITDHALPESVSLETHISDEINQLLWSYDLIDWDGNKFENLLERIIHHIHSCELLVDSKRCKVLVVEPIFFPTPLKKAVAKVLLFHLHAKSVTFYPEPIMSVVGSGSNRGIVIDMGWNYTTITPVYDLRMIYNLSRSTTRAGRLIHRDLYKKFEDLGVPKSDLFQFTERFVVQKCYCRDTEDKDRGYNETIDFENIEVPDRFRYESIENVLIRNDLASDDDHENQSPVTLVVKLLNELNIDLRGALSSKTLLTGGVSEVPGLKSRFYKELEKACGQNIEFIQSLGPWKGASLYFSTVLMSSSSTAVASTELHRDKYLNRESFMRDWTDNIYLSAANNI</sequence>
<evidence type="ECO:0000313" key="2">
    <source>
        <dbReference type="EMBL" id="KAH3664372.1"/>
    </source>
</evidence>
<dbReference type="EMBL" id="JAEUBF010001473">
    <property type="protein sequence ID" value="KAH3664372.1"/>
    <property type="molecule type" value="Genomic_DNA"/>
</dbReference>
<dbReference type="InterPro" id="IPR004000">
    <property type="entry name" value="Actin"/>
</dbReference>
<accession>A0A9P8P357</accession>
<reference evidence="2" key="2">
    <citation type="submission" date="2021-01" db="EMBL/GenBank/DDBJ databases">
        <authorList>
            <person name="Schikora-Tamarit M.A."/>
        </authorList>
    </citation>
    <scope>NUCLEOTIDE SEQUENCE</scope>
    <source>
        <strain evidence="2">CBS6341</strain>
    </source>
</reference>
<evidence type="ECO:0000313" key="3">
    <source>
        <dbReference type="Proteomes" id="UP000769528"/>
    </source>
</evidence>
<dbReference type="AlphaFoldDB" id="A0A9P8P357"/>
<comment type="caution">
    <text evidence="2">The sequence shown here is derived from an EMBL/GenBank/DDBJ whole genome shotgun (WGS) entry which is preliminary data.</text>
</comment>
<proteinExistence type="inferred from homology"/>
<dbReference type="SUPFAM" id="SSF53067">
    <property type="entry name" value="Actin-like ATPase domain"/>
    <property type="match status" value="2"/>
</dbReference>
<dbReference type="Gene3D" id="3.30.420.40">
    <property type="match status" value="2"/>
</dbReference>
<dbReference type="Proteomes" id="UP000769528">
    <property type="component" value="Unassembled WGS sequence"/>
</dbReference>
<dbReference type="PANTHER" id="PTHR11937">
    <property type="entry name" value="ACTIN"/>
    <property type="match status" value="1"/>
</dbReference>
<name>A0A9P8P357_9ASCO</name>
<evidence type="ECO:0000256" key="1">
    <source>
        <dbReference type="RuleBase" id="RU000487"/>
    </source>
</evidence>
<dbReference type="Gene3D" id="3.90.640.10">
    <property type="entry name" value="Actin, Chain A, domain 4"/>
    <property type="match status" value="1"/>
</dbReference>